<evidence type="ECO:0000256" key="1">
    <source>
        <dbReference type="ARBA" id="ARBA00005384"/>
    </source>
</evidence>
<feature type="domain" description="HTH gntR-type" evidence="6">
    <location>
        <begin position="22"/>
        <end position="90"/>
    </location>
</feature>
<keyword evidence="5" id="KW-0804">Transcription</keyword>
<organism evidence="7">
    <name type="scientific">hydrothermal vent metagenome</name>
    <dbReference type="NCBI Taxonomy" id="652676"/>
    <lineage>
        <taxon>unclassified sequences</taxon>
        <taxon>metagenomes</taxon>
        <taxon>ecological metagenomes</taxon>
    </lineage>
</organism>
<sequence>MKNTTFKDAAVLDIVLDRQARLPLFEQLVQALREVILAGRLEPGSKLPSTRKFANELSVSRVTVVTAYDQLTAEGYIESRHGAGAFVAAGLPDEAPQVSKPFLLETKDPQAPRPLQPFQPTSPDMTLFPHKQWAKLFQRVWTNPDQNLLANADPLGWWPLRVQIAEHLRVWRGINCQPAQVVITSGASEALQTIIESMLEPGQSVAIEEPGYRLFSRLLNRLHLRVEGVPVDEHGMRVDLLAALQHQPVCAVTTPSRQYPLGITMPLARRLQLLEWTTQAGRFVIEDDYDSEYRYVGQPLPALMSLAREGSVIYLGSFSKVFSKSLRLGYMVIPLARLQTVRQVMKDNGPNASGFAQPVLAQFMASGAYASHIRSMRRIYSARQKVFVEAAQKHLQDLIEFEPAGGGMHLVGEIGKKLCGKMSDTEICQRADEVGVILRPLSESYNGKPARQGLIAGYAGFDENQLNWAIKRLARALTKQT</sequence>
<dbReference type="InterPro" id="IPR015424">
    <property type="entry name" value="PyrdxlP-dep_Trfase"/>
</dbReference>
<dbReference type="CDD" id="cd07377">
    <property type="entry name" value="WHTH_GntR"/>
    <property type="match status" value="1"/>
</dbReference>
<protein>
    <submittedName>
        <fullName evidence="7">Transcriptional regulator, GntR family domain / Aspartate aminotransferase</fullName>
        <ecNumber evidence="7">2.6.1.1</ecNumber>
    </submittedName>
</protein>
<dbReference type="CDD" id="cd00609">
    <property type="entry name" value="AAT_like"/>
    <property type="match status" value="1"/>
</dbReference>
<dbReference type="PRINTS" id="PR00035">
    <property type="entry name" value="HTHGNTR"/>
</dbReference>
<proteinExistence type="inferred from homology"/>
<dbReference type="SUPFAM" id="SSF46785">
    <property type="entry name" value="Winged helix' DNA-binding domain"/>
    <property type="match status" value="1"/>
</dbReference>
<dbReference type="PANTHER" id="PTHR46577">
    <property type="entry name" value="HTH-TYPE TRANSCRIPTIONAL REGULATORY PROTEIN GABR"/>
    <property type="match status" value="1"/>
</dbReference>
<dbReference type="InterPro" id="IPR051446">
    <property type="entry name" value="HTH_trans_reg/aminotransferase"/>
</dbReference>
<evidence type="ECO:0000256" key="4">
    <source>
        <dbReference type="ARBA" id="ARBA00023125"/>
    </source>
</evidence>
<accession>A0A3B0RCK2</accession>
<evidence type="ECO:0000256" key="3">
    <source>
        <dbReference type="ARBA" id="ARBA00023015"/>
    </source>
</evidence>
<reference evidence="7" key="1">
    <citation type="submission" date="2018-06" db="EMBL/GenBank/DDBJ databases">
        <authorList>
            <person name="Zhirakovskaya E."/>
        </authorList>
    </citation>
    <scope>NUCLEOTIDE SEQUENCE</scope>
</reference>
<name>A0A3B0RCK2_9ZZZZ</name>
<dbReference type="Gene3D" id="3.40.640.10">
    <property type="entry name" value="Type I PLP-dependent aspartate aminotransferase-like (Major domain)"/>
    <property type="match status" value="1"/>
</dbReference>
<dbReference type="InterPro" id="IPR004839">
    <property type="entry name" value="Aminotransferase_I/II_large"/>
</dbReference>
<dbReference type="SUPFAM" id="SSF53383">
    <property type="entry name" value="PLP-dependent transferases"/>
    <property type="match status" value="1"/>
</dbReference>
<dbReference type="AlphaFoldDB" id="A0A3B0RCK2"/>
<dbReference type="PROSITE" id="PS50949">
    <property type="entry name" value="HTH_GNTR"/>
    <property type="match status" value="1"/>
</dbReference>
<dbReference type="GO" id="GO:0030170">
    <property type="term" value="F:pyridoxal phosphate binding"/>
    <property type="evidence" value="ECO:0007669"/>
    <property type="project" value="InterPro"/>
</dbReference>
<keyword evidence="3" id="KW-0805">Transcription regulation</keyword>
<keyword evidence="4" id="KW-0238">DNA-binding</keyword>
<dbReference type="EC" id="2.6.1.1" evidence="7"/>
<dbReference type="InterPro" id="IPR036390">
    <property type="entry name" value="WH_DNA-bd_sf"/>
</dbReference>
<dbReference type="Gene3D" id="1.10.10.10">
    <property type="entry name" value="Winged helix-like DNA-binding domain superfamily/Winged helix DNA-binding domain"/>
    <property type="match status" value="1"/>
</dbReference>
<evidence type="ECO:0000256" key="5">
    <source>
        <dbReference type="ARBA" id="ARBA00023163"/>
    </source>
</evidence>
<dbReference type="EMBL" id="UOEC01000086">
    <property type="protein sequence ID" value="VAV91034.1"/>
    <property type="molecule type" value="Genomic_DNA"/>
</dbReference>
<dbReference type="Pfam" id="PF00392">
    <property type="entry name" value="GntR"/>
    <property type="match status" value="1"/>
</dbReference>
<dbReference type="InterPro" id="IPR036388">
    <property type="entry name" value="WH-like_DNA-bd_sf"/>
</dbReference>
<evidence type="ECO:0000259" key="6">
    <source>
        <dbReference type="PROSITE" id="PS50949"/>
    </source>
</evidence>
<gene>
    <name evidence="7" type="ORF">MNBD_ALPHA08-1928</name>
</gene>
<comment type="similarity">
    <text evidence="1">In the C-terminal section; belongs to the class-I pyridoxal-phosphate-dependent aminotransferase family.</text>
</comment>
<dbReference type="GO" id="GO:0004069">
    <property type="term" value="F:L-aspartate:2-oxoglutarate aminotransferase activity"/>
    <property type="evidence" value="ECO:0007669"/>
    <property type="project" value="UniProtKB-EC"/>
</dbReference>
<keyword evidence="7" id="KW-0032">Aminotransferase</keyword>
<keyword evidence="2" id="KW-0663">Pyridoxal phosphate</keyword>
<dbReference type="PANTHER" id="PTHR46577:SF1">
    <property type="entry name" value="HTH-TYPE TRANSCRIPTIONAL REGULATORY PROTEIN GABR"/>
    <property type="match status" value="1"/>
</dbReference>
<evidence type="ECO:0000313" key="7">
    <source>
        <dbReference type="EMBL" id="VAV91034.1"/>
    </source>
</evidence>
<dbReference type="Pfam" id="PF00155">
    <property type="entry name" value="Aminotran_1_2"/>
    <property type="match status" value="1"/>
</dbReference>
<dbReference type="GO" id="GO:0003677">
    <property type="term" value="F:DNA binding"/>
    <property type="evidence" value="ECO:0007669"/>
    <property type="project" value="UniProtKB-KW"/>
</dbReference>
<keyword evidence="7" id="KW-0808">Transferase</keyword>
<dbReference type="InterPro" id="IPR015421">
    <property type="entry name" value="PyrdxlP-dep_Trfase_major"/>
</dbReference>
<evidence type="ECO:0000256" key="2">
    <source>
        <dbReference type="ARBA" id="ARBA00022898"/>
    </source>
</evidence>
<dbReference type="InterPro" id="IPR000524">
    <property type="entry name" value="Tscrpt_reg_HTH_GntR"/>
</dbReference>
<dbReference type="GO" id="GO:0003700">
    <property type="term" value="F:DNA-binding transcription factor activity"/>
    <property type="evidence" value="ECO:0007669"/>
    <property type="project" value="InterPro"/>
</dbReference>
<dbReference type="SMART" id="SM00345">
    <property type="entry name" value="HTH_GNTR"/>
    <property type="match status" value="1"/>
</dbReference>